<evidence type="ECO:0000313" key="11">
    <source>
        <dbReference type="Proteomes" id="UP000193200"/>
    </source>
</evidence>
<dbReference type="Gene3D" id="3.30.70.1350">
    <property type="entry name" value="Cation efflux protein, cytoplasmic domain"/>
    <property type="match status" value="1"/>
</dbReference>
<feature type="transmembrane region" description="Helical" evidence="7">
    <location>
        <begin position="158"/>
        <end position="180"/>
    </location>
</feature>
<gene>
    <name evidence="10" type="primary">fieF_1</name>
    <name evidence="10" type="ORF">OCH7691_01386</name>
</gene>
<dbReference type="InterPro" id="IPR027469">
    <property type="entry name" value="Cation_efflux_TMD_sf"/>
</dbReference>
<evidence type="ECO:0000313" key="10">
    <source>
        <dbReference type="EMBL" id="SLN35109.1"/>
    </source>
</evidence>
<feature type="transmembrane region" description="Helical" evidence="7">
    <location>
        <begin position="192"/>
        <end position="211"/>
    </location>
</feature>
<dbReference type="Pfam" id="PF16916">
    <property type="entry name" value="ZT_dimer"/>
    <property type="match status" value="1"/>
</dbReference>
<comment type="subcellular location">
    <subcellularLocation>
        <location evidence="1">Membrane</location>
        <topology evidence="1">Multi-pass membrane protein</topology>
    </subcellularLocation>
</comment>
<dbReference type="Gene3D" id="1.20.1510.10">
    <property type="entry name" value="Cation efflux protein transmembrane domain"/>
    <property type="match status" value="1"/>
</dbReference>
<dbReference type="RefSeq" id="WP_085882604.1">
    <property type="nucleotide sequence ID" value="NZ_FWFR01000001.1"/>
</dbReference>
<dbReference type="InterPro" id="IPR027470">
    <property type="entry name" value="Cation_efflux_CTD"/>
</dbReference>
<keyword evidence="6 7" id="KW-0472">Membrane</keyword>
<keyword evidence="5 7" id="KW-1133">Transmembrane helix</keyword>
<evidence type="ECO:0000256" key="5">
    <source>
        <dbReference type="ARBA" id="ARBA00022989"/>
    </source>
</evidence>
<dbReference type="SUPFAM" id="SSF160240">
    <property type="entry name" value="Cation efflux protein cytoplasmic domain-like"/>
    <property type="match status" value="1"/>
</dbReference>
<dbReference type="InterPro" id="IPR036837">
    <property type="entry name" value="Cation_efflux_CTD_sf"/>
</dbReference>
<reference evidence="10 11" key="1">
    <citation type="submission" date="2017-03" db="EMBL/GenBank/DDBJ databases">
        <authorList>
            <person name="Afonso C.L."/>
            <person name="Miller P.J."/>
            <person name="Scott M.A."/>
            <person name="Spackman E."/>
            <person name="Goraichik I."/>
            <person name="Dimitrov K.M."/>
            <person name="Suarez D.L."/>
            <person name="Swayne D.E."/>
        </authorList>
    </citation>
    <scope>NUCLEOTIDE SEQUENCE [LARGE SCALE GENOMIC DNA]</scope>
    <source>
        <strain evidence="10 11">CECT 7691</strain>
    </source>
</reference>
<dbReference type="PANTHER" id="PTHR13414:SF9">
    <property type="entry name" value="PROTON-COUPLED ZINC ANTIPORTER SLC30A9, MITOCHONDRIAL"/>
    <property type="match status" value="1"/>
</dbReference>
<evidence type="ECO:0000256" key="3">
    <source>
        <dbReference type="ARBA" id="ARBA00022448"/>
    </source>
</evidence>
<dbReference type="GO" id="GO:0016020">
    <property type="term" value="C:membrane"/>
    <property type="evidence" value="ECO:0007669"/>
    <property type="project" value="UniProtKB-SubCell"/>
</dbReference>
<keyword evidence="11" id="KW-1185">Reference proteome</keyword>
<feature type="transmembrane region" description="Helical" evidence="7">
    <location>
        <begin position="76"/>
        <end position="96"/>
    </location>
</feature>
<evidence type="ECO:0000256" key="7">
    <source>
        <dbReference type="SAM" id="Phobius"/>
    </source>
</evidence>
<dbReference type="GO" id="GO:0006829">
    <property type="term" value="P:zinc ion transport"/>
    <property type="evidence" value="ECO:0007669"/>
    <property type="project" value="InterPro"/>
</dbReference>
<keyword evidence="3" id="KW-0813">Transport</keyword>
<dbReference type="OrthoDB" id="9806522at2"/>
<evidence type="ECO:0000259" key="9">
    <source>
        <dbReference type="Pfam" id="PF16916"/>
    </source>
</evidence>
<organism evidence="10 11">
    <name type="scientific">Oceanibacterium hippocampi</name>
    <dbReference type="NCBI Taxonomy" id="745714"/>
    <lineage>
        <taxon>Bacteria</taxon>
        <taxon>Pseudomonadati</taxon>
        <taxon>Pseudomonadota</taxon>
        <taxon>Alphaproteobacteria</taxon>
        <taxon>Sneathiellales</taxon>
        <taxon>Sneathiellaceae</taxon>
        <taxon>Oceanibacterium</taxon>
    </lineage>
</organism>
<dbReference type="SUPFAM" id="SSF161111">
    <property type="entry name" value="Cation efflux protein transmembrane domain-like"/>
    <property type="match status" value="1"/>
</dbReference>
<dbReference type="InParanoid" id="A0A1Y5S8U5"/>
<dbReference type="PANTHER" id="PTHR13414">
    <property type="entry name" value="HUEL-CATION TRANSPORTER"/>
    <property type="match status" value="1"/>
</dbReference>
<keyword evidence="4 7" id="KW-0812">Transmembrane</keyword>
<name>A0A1Y5S8U5_9PROT</name>
<comment type="similarity">
    <text evidence="2">Belongs to the cation diffusion facilitator (CDF) transporter (TC 2.A.4) family.</text>
</comment>
<dbReference type="InterPro" id="IPR002524">
    <property type="entry name" value="Cation_efflux"/>
</dbReference>
<evidence type="ECO:0000256" key="1">
    <source>
        <dbReference type="ARBA" id="ARBA00004141"/>
    </source>
</evidence>
<sequence length="324" mass="34468">MAGHSSKKVIYAALIGNGLIAIMKFAAAAFTGSAAMMSEGIHSVVDTGNQMLLLHGMKRASKPADSRHPFGYGMELYFWTFVVAILVFAVGAGVAAYEGVNKLLNPHPIANAYVNYLVLGAAMLFEGAAWYVAFVAFRKEQGDRGLLEAVRRSKDPTIFTVLFEDTAAMLGLMVAFAGVAAGEYLGIVEADAIASLVIAAILAMTAILLAYESKGLLIGEATHPEVLEEIRRVVLAEPEILKANELLTMHLGPQDVLLNISIGFSPDLSAEQVEAAVSRLEARIHAEFPQVSRVFIEAQGWAAHLAAKASSEARLGTGPDAPED</sequence>
<dbReference type="Proteomes" id="UP000193200">
    <property type="component" value="Unassembled WGS sequence"/>
</dbReference>
<dbReference type="InterPro" id="IPR040177">
    <property type="entry name" value="SLC30A9"/>
</dbReference>
<feature type="domain" description="Cation efflux protein cytoplasmic" evidence="9">
    <location>
        <begin position="224"/>
        <end position="296"/>
    </location>
</feature>
<feature type="transmembrane region" description="Helical" evidence="7">
    <location>
        <begin position="116"/>
        <end position="137"/>
    </location>
</feature>
<accession>A0A1Y5S8U5</accession>
<evidence type="ECO:0000256" key="6">
    <source>
        <dbReference type="ARBA" id="ARBA00023136"/>
    </source>
</evidence>
<protein>
    <submittedName>
        <fullName evidence="10">Ferrous-iron efflux pump FieF</fullName>
    </submittedName>
</protein>
<evidence type="ECO:0000256" key="4">
    <source>
        <dbReference type="ARBA" id="ARBA00022692"/>
    </source>
</evidence>
<dbReference type="InterPro" id="IPR058533">
    <property type="entry name" value="Cation_efflux_TM"/>
</dbReference>
<dbReference type="AlphaFoldDB" id="A0A1Y5S8U5"/>
<evidence type="ECO:0000256" key="2">
    <source>
        <dbReference type="ARBA" id="ARBA00008114"/>
    </source>
</evidence>
<dbReference type="NCBIfam" id="TIGR01297">
    <property type="entry name" value="CDF"/>
    <property type="match status" value="1"/>
</dbReference>
<dbReference type="GO" id="GO:0008324">
    <property type="term" value="F:monoatomic cation transmembrane transporter activity"/>
    <property type="evidence" value="ECO:0007669"/>
    <property type="project" value="InterPro"/>
</dbReference>
<dbReference type="Pfam" id="PF01545">
    <property type="entry name" value="Cation_efflux"/>
    <property type="match status" value="1"/>
</dbReference>
<dbReference type="EMBL" id="FWFR01000001">
    <property type="protein sequence ID" value="SLN35109.1"/>
    <property type="molecule type" value="Genomic_DNA"/>
</dbReference>
<proteinExistence type="inferred from homology"/>
<evidence type="ECO:0000259" key="8">
    <source>
        <dbReference type="Pfam" id="PF01545"/>
    </source>
</evidence>
<feature type="transmembrane region" description="Helical" evidence="7">
    <location>
        <begin position="9"/>
        <end position="30"/>
    </location>
</feature>
<feature type="domain" description="Cation efflux protein transmembrane" evidence="8">
    <location>
        <begin position="11"/>
        <end position="217"/>
    </location>
</feature>